<feature type="domain" description="CRISPR-associated protein CXXC-CXXC" evidence="2">
    <location>
        <begin position="113"/>
        <end position="168"/>
    </location>
</feature>
<accession>A0A8F5VM85</accession>
<evidence type="ECO:0000256" key="1">
    <source>
        <dbReference type="SAM" id="MobiDB-lite"/>
    </source>
</evidence>
<evidence type="ECO:0000313" key="4">
    <source>
        <dbReference type="Proteomes" id="UP000694228"/>
    </source>
</evidence>
<feature type="region of interest" description="Disordered" evidence="1">
    <location>
        <begin position="1"/>
        <end position="21"/>
    </location>
</feature>
<protein>
    <submittedName>
        <fullName evidence="3">Type I-B CRISPR-associated protein Cas8b1/Cst1</fullName>
    </submittedName>
</protein>
<dbReference type="AlphaFoldDB" id="A0A8F5VM85"/>
<organism evidence="3 4">
    <name type="scientific">Methanospirillum hungatei</name>
    <dbReference type="NCBI Taxonomy" id="2203"/>
    <lineage>
        <taxon>Archaea</taxon>
        <taxon>Methanobacteriati</taxon>
        <taxon>Methanobacteriota</taxon>
        <taxon>Stenosarchaea group</taxon>
        <taxon>Methanomicrobia</taxon>
        <taxon>Methanomicrobiales</taxon>
        <taxon>Methanospirillaceae</taxon>
        <taxon>Methanospirillum</taxon>
    </lineage>
</organism>
<dbReference type="InterPro" id="IPR010180">
    <property type="entry name" value="CRISPR-assoc_prot_CXXC-CXXC"/>
</dbReference>
<dbReference type="EMBL" id="CP077107">
    <property type="protein sequence ID" value="QXO95657.1"/>
    <property type="molecule type" value="Genomic_DNA"/>
</dbReference>
<dbReference type="Proteomes" id="UP000694228">
    <property type="component" value="Chromosome"/>
</dbReference>
<dbReference type="NCBIfam" id="TIGR01908">
    <property type="entry name" value="cas_CXXC_CXXC"/>
    <property type="match status" value="1"/>
</dbReference>
<dbReference type="Pfam" id="PF09706">
    <property type="entry name" value="Cas_CXXC_CXXC"/>
    <property type="match status" value="1"/>
</dbReference>
<feature type="compositionally biased region" description="Polar residues" evidence="1">
    <location>
        <begin position="10"/>
        <end position="21"/>
    </location>
</feature>
<gene>
    <name evidence="3" type="primary">cas8a1</name>
    <name evidence="3" type="ORF">KSK55_04475</name>
</gene>
<proteinExistence type="predicted"/>
<evidence type="ECO:0000259" key="2">
    <source>
        <dbReference type="Pfam" id="PF09706"/>
    </source>
</evidence>
<reference evidence="3 4" key="1">
    <citation type="submission" date="2021-06" db="EMBL/GenBank/DDBJ databases">
        <title>Complete genome sequence of the secondary alcohol utilizing methanogen Methanospirillum hungatei strain GP1.</title>
        <authorList>
            <person name="Day L.A."/>
            <person name="Costa K.C."/>
        </authorList>
    </citation>
    <scope>NUCLEOTIDE SEQUENCE [LARGE SCALE GENOMIC DNA]</scope>
    <source>
        <strain evidence="3 4">GP1</strain>
    </source>
</reference>
<dbReference type="OrthoDB" id="359016at2157"/>
<evidence type="ECO:0000313" key="3">
    <source>
        <dbReference type="EMBL" id="QXO95657.1"/>
    </source>
</evidence>
<name>A0A8F5VM85_METHU</name>
<dbReference type="InterPro" id="IPR019121">
    <property type="entry name" value="CRISPR-assoc_CXXC-CXXC_dom"/>
</dbReference>
<sequence>MNPMLKSSFGGYQQQSPEHSFNTTEDPFVTAGIIAIEILCGKSFEKCSNEDLAKAVDILLEWYMTPAWTKELYSIFPNSKYVNASLKDKKGASKSFLLNLISEVVTPSKKFDKICQFCGKPSDDTFYAKTEIPLAGSSLFSNFFPSFQDGINVCPRCVLAIQFAPLICYKAGGKPCLISSGNSKIIYEYGKEIITTLKSRLTSGEFFDKEKSGLFSEDFKNPENALFNLAYKFGSKYVIEGICSKDESIVLYHLDNYNQNPRGIAIYHLPSNVFSFVSSVMNSPQYKKNWYTLLSRYYSLKNQQKDSLPIWKTSKNRIHTSLLANTSIIWAFKDDQSKTSILPWDLVEEYCKKVRFMNQQRINDIKFCADQIAETIRLKNNKKRVNAIVSSKTSEEFRNQIRLSMVDWQKLGKTEPMIDFDQFTRVIIPGDYRGWTEVRDLIVVRLYEQLHDILAKDSEQEIESNSEE</sequence>